<accession>A0A316UKD1</accession>
<protein>
    <recommendedName>
        <fullName evidence="7">Bacterial surface antigen (D15) domain-containing protein</fullName>
    </recommendedName>
</protein>
<comment type="similarity">
    <text evidence="2">Belongs to the SAM50/omp85 family.</text>
</comment>
<evidence type="ECO:0000256" key="5">
    <source>
        <dbReference type="ARBA" id="ARBA00023136"/>
    </source>
</evidence>
<keyword evidence="4" id="KW-0812">Transmembrane</keyword>
<dbReference type="Pfam" id="PF01103">
    <property type="entry name" value="Omp85"/>
    <property type="match status" value="1"/>
</dbReference>
<evidence type="ECO:0000256" key="3">
    <source>
        <dbReference type="ARBA" id="ARBA00022452"/>
    </source>
</evidence>
<dbReference type="RefSeq" id="XP_025360292.1">
    <property type="nucleotide sequence ID" value="XM_025509364.1"/>
</dbReference>
<name>A0A316UKD1_9BASI</name>
<organism evidence="8 9">
    <name type="scientific">Jaminaea rosea</name>
    <dbReference type="NCBI Taxonomy" id="1569628"/>
    <lineage>
        <taxon>Eukaryota</taxon>
        <taxon>Fungi</taxon>
        <taxon>Dikarya</taxon>
        <taxon>Basidiomycota</taxon>
        <taxon>Ustilaginomycotina</taxon>
        <taxon>Exobasidiomycetes</taxon>
        <taxon>Microstromatales</taxon>
        <taxon>Microstromatales incertae sedis</taxon>
        <taxon>Jaminaea</taxon>
    </lineage>
</organism>
<evidence type="ECO:0000256" key="6">
    <source>
        <dbReference type="SAM" id="MobiDB-lite"/>
    </source>
</evidence>
<comment type="subcellular location">
    <subcellularLocation>
        <location evidence="1">Mitochondrion outer membrane</location>
        <topology evidence="1">Multi-pass membrane protein</topology>
    </subcellularLocation>
</comment>
<dbReference type="Proteomes" id="UP000245884">
    <property type="component" value="Unassembled WGS sequence"/>
</dbReference>
<reference evidence="8 9" key="1">
    <citation type="journal article" date="2018" name="Mol. Biol. Evol.">
        <title>Broad Genomic Sampling Reveals a Smut Pathogenic Ancestry of the Fungal Clade Ustilaginomycotina.</title>
        <authorList>
            <person name="Kijpornyongpan T."/>
            <person name="Mondo S.J."/>
            <person name="Barry K."/>
            <person name="Sandor L."/>
            <person name="Lee J."/>
            <person name="Lipzen A."/>
            <person name="Pangilinan J."/>
            <person name="LaButti K."/>
            <person name="Hainaut M."/>
            <person name="Henrissat B."/>
            <person name="Grigoriev I.V."/>
            <person name="Spatafora J.W."/>
            <person name="Aime M.C."/>
        </authorList>
    </citation>
    <scope>NUCLEOTIDE SEQUENCE [LARGE SCALE GENOMIC DNA]</scope>
    <source>
        <strain evidence="8 9">MCA 5214</strain>
    </source>
</reference>
<dbReference type="GO" id="GO:0005741">
    <property type="term" value="C:mitochondrial outer membrane"/>
    <property type="evidence" value="ECO:0007669"/>
    <property type="project" value="UniProtKB-SubCell"/>
</dbReference>
<evidence type="ECO:0000313" key="8">
    <source>
        <dbReference type="EMBL" id="PWN25680.1"/>
    </source>
</evidence>
<keyword evidence="9" id="KW-1185">Reference proteome</keyword>
<keyword evidence="3" id="KW-1134">Transmembrane beta strand</keyword>
<proteinExistence type="inferred from homology"/>
<dbReference type="EMBL" id="KZ819675">
    <property type="protein sequence ID" value="PWN25680.1"/>
    <property type="molecule type" value="Genomic_DNA"/>
</dbReference>
<feature type="region of interest" description="Disordered" evidence="6">
    <location>
        <begin position="1"/>
        <end position="43"/>
    </location>
</feature>
<dbReference type="GeneID" id="37031187"/>
<dbReference type="GO" id="GO:0045040">
    <property type="term" value="P:protein insertion into mitochondrial outer membrane"/>
    <property type="evidence" value="ECO:0007669"/>
    <property type="project" value="TreeGrafter"/>
</dbReference>
<gene>
    <name evidence="8" type="ORF">BDZ90DRAFT_281493</name>
</gene>
<keyword evidence="5" id="KW-0472">Membrane</keyword>
<evidence type="ECO:0000256" key="1">
    <source>
        <dbReference type="ARBA" id="ARBA00004374"/>
    </source>
</evidence>
<evidence type="ECO:0000256" key="4">
    <source>
        <dbReference type="ARBA" id="ARBA00022692"/>
    </source>
</evidence>
<dbReference type="InterPro" id="IPR039910">
    <property type="entry name" value="D15-like"/>
</dbReference>
<dbReference type="PANTHER" id="PTHR12815:SF18">
    <property type="entry name" value="SORTING AND ASSEMBLY MACHINERY COMPONENT 50 HOMOLOG"/>
    <property type="match status" value="1"/>
</dbReference>
<feature type="domain" description="Bacterial surface antigen (D15)" evidence="7">
    <location>
        <begin position="217"/>
        <end position="543"/>
    </location>
</feature>
<dbReference type="OrthoDB" id="1724197at2759"/>
<evidence type="ECO:0000259" key="7">
    <source>
        <dbReference type="Pfam" id="PF01103"/>
    </source>
</evidence>
<sequence>MSDDGVAGPSSSPPVPPSPRVETAGVEAGVDAQPAGEQDAELLPPTEDDAALPREVPEHNLIAAQQALQGGIFTMATDHPPLRLSSIRLIGTTHVRPSFLSHLCAPYISQPTALQRLLGVGPSSSSSSHPLPAPGERTTLRELLALSARLAEQLDRLDLFRGVDVTLLPSASADSPHSKEETDIVIQLAEAPRFWLKSSSDVGNGEGSVSLQGRVRNLFGGGEKLEGSYEVGTRTRSALNATLSAPVAGSADHVARLGVYSCERDKSWYASHEESSAGLRVSIEGANRARGLTNELACEGVWRRIGRVGAGASTPVRRERGDDVKTSLVHTLVHDTRDEPFLGSEGWFGKSVTELASRWLGGGRDHLRWEGEASLTRRLDFTSTGLRGEVQGWGYSTGLRTGFILPLRRGERHHLSDLFHLGGPTSLRMFSPNSLGPKSGRDSLGGWAYYEVGGSLFAPCWPGKAHWPLKVHAFLNAGQVAGGASSRGQSLLSAAREPSMSAGMGLAYTQGPLRVEVNAGMPITSRRGDGQRKGVQFGIGIDFLGG</sequence>
<dbReference type="Gene3D" id="2.40.160.50">
    <property type="entry name" value="membrane protein fhac: a member of the omp85/tpsb transporter family"/>
    <property type="match status" value="1"/>
</dbReference>
<evidence type="ECO:0000256" key="2">
    <source>
        <dbReference type="ARBA" id="ARBA00010913"/>
    </source>
</evidence>
<dbReference type="PANTHER" id="PTHR12815">
    <property type="entry name" value="SORTING AND ASSEMBLY MACHINERY SAMM50 PROTEIN FAMILY MEMBER"/>
    <property type="match status" value="1"/>
</dbReference>
<dbReference type="AlphaFoldDB" id="A0A316UKD1"/>
<dbReference type="STRING" id="1569628.A0A316UKD1"/>
<dbReference type="InterPro" id="IPR000184">
    <property type="entry name" value="Bac_surfAg_D15"/>
</dbReference>
<evidence type="ECO:0000313" key="9">
    <source>
        <dbReference type="Proteomes" id="UP000245884"/>
    </source>
</evidence>